<dbReference type="GO" id="GO:0046964">
    <property type="term" value="F:3'-phosphoadenosine 5'-phosphosulfate transmembrane transporter activity"/>
    <property type="evidence" value="ECO:0007669"/>
    <property type="project" value="TreeGrafter"/>
</dbReference>
<dbReference type="GO" id="GO:0005789">
    <property type="term" value="C:endoplasmic reticulum membrane"/>
    <property type="evidence" value="ECO:0007669"/>
    <property type="project" value="TreeGrafter"/>
</dbReference>
<keyword evidence="9" id="KW-1185">Reference proteome</keyword>
<gene>
    <name evidence="8" type="ORF">HaLaN_18216</name>
</gene>
<dbReference type="InterPro" id="IPR013657">
    <property type="entry name" value="SCL35B1-4/HUT1"/>
</dbReference>
<keyword evidence="4 7" id="KW-0812">Transmembrane</keyword>
<dbReference type="Pfam" id="PF08449">
    <property type="entry name" value="UAA"/>
    <property type="match status" value="1"/>
</dbReference>
<feature type="transmembrane region" description="Helical" evidence="7">
    <location>
        <begin position="64"/>
        <end position="87"/>
    </location>
</feature>
<dbReference type="Proteomes" id="UP000485058">
    <property type="component" value="Unassembled WGS sequence"/>
</dbReference>
<proteinExistence type="inferred from homology"/>
<evidence type="ECO:0000256" key="7">
    <source>
        <dbReference type="SAM" id="Phobius"/>
    </source>
</evidence>
<name>A0A699ZYA8_HAELA</name>
<dbReference type="GO" id="GO:0000139">
    <property type="term" value="C:Golgi membrane"/>
    <property type="evidence" value="ECO:0007669"/>
    <property type="project" value="TreeGrafter"/>
</dbReference>
<evidence type="ECO:0000313" key="8">
    <source>
        <dbReference type="EMBL" id="GFH21002.1"/>
    </source>
</evidence>
<dbReference type="PANTHER" id="PTHR10778">
    <property type="entry name" value="SOLUTE CARRIER FAMILY 35 MEMBER B"/>
    <property type="match status" value="1"/>
</dbReference>
<keyword evidence="5 7" id="KW-1133">Transmembrane helix</keyword>
<protein>
    <submittedName>
        <fullName evidence="8">Uncharacterized protein</fullName>
    </submittedName>
</protein>
<evidence type="ECO:0000256" key="2">
    <source>
        <dbReference type="ARBA" id="ARBA00008349"/>
    </source>
</evidence>
<feature type="transmembrane region" description="Helical" evidence="7">
    <location>
        <begin position="180"/>
        <end position="198"/>
    </location>
</feature>
<feature type="transmembrane region" description="Helical" evidence="7">
    <location>
        <begin position="99"/>
        <end position="120"/>
    </location>
</feature>
<feature type="non-terminal residue" evidence="8">
    <location>
        <position position="1"/>
    </location>
</feature>
<evidence type="ECO:0000256" key="1">
    <source>
        <dbReference type="ARBA" id="ARBA00004141"/>
    </source>
</evidence>
<evidence type="ECO:0000256" key="4">
    <source>
        <dbReference type="ARBA" id="ARBA00022692"/>
    </source>
</evidence>
<keyword evidence="6 7" id="KW-0472">Membrane</keyword>
<accession>A0A699ZYA8</accession>
<comment type="caution">
    <text evidence="8">The sequence shown here is derived from an EMBL/GenBank/DDBJ whole genome shotgun (WGS) entry which is preliminary data.</text>
</comment>
<sequence length="230" mass="24790">MSSIKETKTVDGDVEKALAGPHVPVKPGRSQTTILVLLATGSIISALGFSTLQEGVFNIPGFKYGGWMTFLTYCTFAVCGWIEGLLTRSLTRHAAMKDFFTVSLLAMGGAYFTNWALNYLNYTTRIVFKSCRVLPVMLFRSLVVGTHYSGAQYLAGALLVSGIALFTSGDASGLPNFSTTGVLLISLALVCDAMTANLEEKQFFRIKSPCTRGSGAVAWSSRLIVQEDVL</sequence>
<dbReference type="AlphaFoldDB" id="A0A699ZYA8"/>
<evidence type="ECO:0000313" key="9">
    <source>
        <dbReference type="Proteomes" id="UP000485058"/>
    </source>
</evidence>
<evidence type="ECO:0000256" key="3">
    <source>
        <dbReference type="ARBA" id="ARBA00022448"/>
    </source>
</evidence>
<comment type="subcellular location">
    <subcellularLocation>
        <location evidence="1">Membrane</location>
        <topology evidence="1">Multi-pass membrane protein</topology>
    </subcellularLocation>
</comment>
<evidence type="ECO:0000256" key="6">
    <source>
        <dbReference type="ARBA" id="ARBA00023136"/>
    </source>
</evidence>
<dbReference type="PANTHER" id="PTHR10778:SF8">
    <property type="entry name" value="ADENOSINE 3'-PHOSPHO 5'-PHOSPHOSULFATE TRANSPORTER 2"/>
    <property type="match status" value="1"/>
</dbReference>
<reference evidence="8 9" key="1">
    <citation type="submission" date="2020-02" db="EMBL/GenBank/DDBJ databases">
        <title>Draft genome sequence of Haematococcus lacustris strain NIES-144.</title>
        <authorList>
            <person name="Morimoto D."/>
            <person name="Nakagawa S."/>
            <person name="Yoshida T."/>
            <person name="Sawayama S."/>
        </authorList>
    </citation>
    <scope>NUCLEOTIDE SEQUENCE [LARGE SCALE GENOMIC DNA]</scope>
    <source>
        <strain evidence="8 9">NIES-144</strain>
    </source>
</reference>
<evidence type="ECO:0000256" key="5">
    <source>
        <dbReference type="ARBA" id="ARBA00022989"/>
    </source>
</evidence>
<organism evidence="8 9">
    <name type="scientific">Haematococcus lacustris</name>
    <name type="common">Green alga</name>
    <name type="synonym">Haematococcus pluvialis</name>
    <dbReference type="NCBI Taxonomy" id="44745"/>
    <lineage>
        <taxon>Eukaryota</taxon>
        <taxon>Viridiplantae</taxon>
        <taxon>Chlorophyta</taxon>
        <taxon>core chlorophytes</taxon>
        <taxon>Chlorophyceae</taxon>
        <taxon>CS clade</taxon>
        <taxon>Chlamydomonadales</taxon>
        <taxon>Haematococcaceae</taxon>
        <taxon>Haematococcus</taxon>
    </lineage>
</organism>
<comment type="similarity">
    <text evidence="2">Belongs to the nucleotide-sugar transporter family. UDP-galactose:UMP antiporter (TC 2.A.7.11) subfamily.</text>
</comment>
<feature type="transmembrane region" description="Helical" evidence="7">
    <location>
        <begin position="34"/>
        <end position="52"/>
    </location>
</feature>
<dbReference type="EMBL" id="BLLF01001741">
    <property type="protein sequence ID" value="GFH21002.1"/>
    <property type="molecule type" value="Genomic_DNA"/>
</dbReference>
<keyword evidence="3" id="KW-0813">Transport</keyword>
<feature type="transmembrane region" description="Helical" evidence="7">
    <location>
        <begin position="150"/>
        <end position="168"/>
    </location>
</feature>